<dbReference type="InterPro" id="IPR005720">
    <property type="entry name" value="Dihydroorotate_DH_cat"/>
</dbReference>
<evidence type="ECO:0000256" key="5">
    <source>
        <dbReference type="ARBA" id="ARBA00022630"/>
    </source>
</evidence>
<feature type="domain" description="Dihydroorotate dehydrogenase catalytic" evidence="12">
    <location>
        <begin position="46"/>
        <end position="328"/>
    </location>
</feature>
<keyword evidence="5 11" id="KW-0285">Flavoprotein</keyword>
<keyword evidence="7 11" id="KW-0665">Pyrimidine biosynthesis</keyword>
<keyword evidence="8 11" id="KW-0560">Oxidoreductase</keyword>
<dbReference type="RefSeq" id="WP_354693961.1">
    <property type="nucleotide sequence ID" value="NZ_JAZHOG010000002.1"/>
</dbReference>
<dbReference type="PROSITE" id="PS00911">
    <property type="entry name" value="DHODEHASE_1"/>
    <property type="match status" value="1"/>
</dbReference>
<sequence>MFYRLARNVLFAADPEQAHHLTLEGLRLGKRLGATALVRQRGGSPVRCMGLDFPNAVGVAPGLDKNADYFEALGALGFGFVEVGTVTPRPQPGNPKPRVFRLPEAEGLINRLGFNNRGVDHLVDRIRRRRFDGILGVNIGKNADTPIASAADDYLHCLERVYPHADYITVNVSSPNTRDLRSLQDEQALDSLLEALGRRRGELGRKHQRRVPMAVKVAPDLDDEALDGIAHAVERHEIDAVIATNTTLSRDGVEGLRHADEAGGLSGAPLRARADAVLTALRERLPSGIALIGVGGITAGQHAADKRRRGADLVQFYTGMIYRGPDLLGECLRATADPEPS</sequence>
<dbReference type="EC" id="1.3.5.2" evidence="11"/>
<comment type="subunit">
    <text evidence="11">Monomer.</text>
</comment>
<gene>
    <name evidence="11" type="primary">pyrD</name>
    <name evidence="13" type="ORF">V3330_03270</name>
</gene>
<feature type="binding site" evidence="11">
    <location>
        <position position="296"/>
    </location>
    <ligand>
        <name>FMN</name>
        <dbReference type="ChEBI" id="CHEBI:58210"/>
    </ligand>
</feature>
<evidence type="ECO:0000256" key="4">
    <source>
        <dbReference type="ARBA" id="ARBA00005359"/>
    </source>
</evidence>
<keyword evidence="9 11" id="KW-0472">Membrane</keyword>
<dbReference type="NCBIfam" id="NF003646">
    <property type="entry name" value="PRK05286.1-4"/>
    <property type="match status" value="1"/>
</dbReference>
<evidence type="ECO:0000256" key="10">
    <source>
        <dbReference type="ARBA" id="ARBA00048639"/>
    </source>
</evidence>
<dbReference type="GO" id="GO:0106430">
    <property type="term" value="F:dihydroorotate dehydrogenase (quinone) activity"/>
    <property type="evidence" value="ECO:0007669"/>
    <property type="project" value="UniProtKB-EC"/>
</dbReference>
<feature type="binding site" evidence="11">
    <location>
        <begin position="317"/>
        <end position="318"/>
    </location>
    <ligand>
        <name>FMN</name>
        <dbReference type="ChEBI" id="CHEBI:58210"/>
    </ligand>
</feature>
<dbReference type="InterPro" id="IPR005719">
    <property type="entry name" value="Dihydroorotate_DH_2"/>
</dbReference>
<dbReference type="GO" id="GO:0005737">
    <property type="term" value="C:cytoplasm"/>
    <property type="evidence" value="ECO:0007669"/>
    <property type="project" value="InterPro"/>
</dbReference>
<comment type="caution">
    <text evidence="13">The sequence shown here is derived from an EMBL/GenBank/DDBJ whole genome shotgun (WGS) entry which is preliminary data.</text>
</comment>
<dbReference type="InterPro" id="IPR001295">
    <property type="entry name" value="Dihydroorotate_DH_CS"/>
</dbReference>
<feature type="binding site" evidence="11">
    <location>
        <position position="267"/>
    </location>
    <ligand>
        <name>FMN</name>
        <dbReference type="ChEBI" id="CHEBI:58210"/>
    </ligand>
</feature>
<dbReference type="Gene3D" id="3.20.20.70">
    <property type="entry name" value="Aldolase class I"/>
    <property type="match status" value="1"/>
</dbReference>
<evidence type="ECO:0000256" key="1">
    <source>
        <dbReference type="ARBA" id="ARBA00003125"/>
    </source>
</evidence>
<dbReference type="InterPro" id="IPR012135">
    <property type="entry name" value="Dihydroorotate_DH_1_2"/>
</dbReference>
<keyword evidence="6 11" id="KW-0288">FMN</keyword>
<dbReference type="InterPro" id="IPR013785">
    <property type="entry name" value="Aldolase_TIM"/>
</dbReference>
<protein>
    <recommendedName>
        <fullName evidence="11">Dihydroorotate dehydrogenase (quinone)</fullName>
        <ecNumber evidence="11">1.3.5.2</ecNumber>
    </recommendedName>
    <alternativeName>
        <fullName evidence="11">DHOdehase</fullName>
        <shortName evidence="11">DHOD</shortName>
        <shortName evidence="11">DHODase</shortName>
    </alternativeName>
    <alternativeName>
        <fullName evidence="11">Dihydroorotate oxidase</fullName>
    </alternativeName>
</protein>
<proteinExistence type="inferred from homology"/>
<dbReference type="GO" id="GO:0006207">
    <property type="term" value="P:'de novo' pyrimidine nucleobase biosynthetic process"/>
    <property type="evidence" value="ECO:0007669"/>
    <property type="project" value="UniProtKB-UniRule"/>
</dbReference>
<comment type="cofactor">
    <cofactor evidence="11">
        <name>FMN</name>
        <dbReference type="ChEBI" id="CHEBI:58210"/>
    </cofactor>
    <text evidence="11">Binds 1 FMN per subunit.</text>
</comment>
<evidence type="ECO:0000256" key="2">
    <source>
        <dbReference type="ARBA" id="ARBA00004370"/>
    </source>
</evidence>
<dbReference type="PANTHER" id="PTHR48109">
    <property type="entry name" value="DIHYDROOROTATE DEHYDROGENASE (QUINONE), MITOCHONDRIAL-RELATED"/>
    <property type="match status" value="1"/>
</dbReference>
<dbReference type="HAMAP" id="MF_00225">
    <property type="entry name" value="DHO_dh_type2"/>
    <property type="match status" value="1"/>
</dbReference>
<feature type="binding site" evidence="11">
    <location>
        <position position="216"/>
    </location>
    <ligand>
        <name>FMN</name>
        <dbReference type="ChEBI" id="CHEBI:58210"/>
    </ligand>
</feature>
<feature type="binding site" evidence="11">
    <location>
        <position position="85"/>
    </location>
    <ligand>
        <name>FMN</name>
        <dbReference type="ChEBI" id="CHEBI:58210"/>
    </ligand>
</feature>
<dbReference type="GO" id="GO:0005886">
    <property type="term" value="C:plasma membrane"/>
    <property type="evidence" value="ECO:0007669"/>
    <property type="project" value="UniProtKB-SubCell"/>
</dbReference>
<dbReference type="NCBIfam" id="TIGR01036">
    <property type="entry name" value="pyrD_sub2"/>
    <property type="match status" value="1"/>
</dbReference>
<feature type="binding site" evidence="11">
    <location>
        <position position="171"/>
    </location>
    <ligand>
        <name>substrate</name>
    </ligand>
</feature>
<feature type="binding site" evidence="11">
    <location>
        <begin position="245"/>
        <end position="246"/>
    </location>
    <ligand>
        <name>substrate</name>
    </ligand>
</feature>
<feature type="binding site" evidence="11">
    <location>
        <begin position="61"/>
        <end position="65"/>
    </location>
    <ligand>
        <name>FMN</name>
        <dbReference type="ChEBI" id="CHEBI:58210"/>
    </ligand>
</feature>
<comment type="pathway">
    <text evidence="3 11">Pyrimidine metabolism; UMP biosynthesis via de novo pathway; orotate from (S)-dihydroorotate (quinone route): step 1/1.</text>
</comment>
<feature type="binding site" evidence="11">
    <location>
        <begin position="110"/>
        <end position="114"/>
    </location>
    <ligand>
        <name>substrate</name>
    </ligand>
</feature>
<evidence type="ECO:0000256" key="7">
    <source>
        <dbReference type="ARBA" id="ARBA00022975"/>
    </source>
</evidence>
<comment type="catalytic activity">
    <reaction evidence="10 11">
        <text>(S)-dihydroorotate + a quinone = orotate + a quinol</text>
        <dbReference type="Rhea" id="RHEA:30187"/>
        <dbReference type="ChEBI" id="CHEBI:24646"/>
        <dbReference type="ChEBI" id="CHEBI:30839"/>
        <dbReference type="ChEBI" id="CHEBI:30864"/>
        <dbReference type="ChEBI" id="CHEBI:132124"/>
        <dbReference type="EC" id="1.3.5.2"/>
    </reaction>
</comment>
<evidence type="ECO:0000313" key="13">
    <source>
        <dbReference type="EMBL" id="MEJ8566638.1"/>
    </source>
</evidence>
<evidence type="ECO:0000256" key="6">
    <source>
        <dbReference type="ARBA" id="ARBA00022643"/>
    </source>
</evidence>
<keyword evidence="11" id="KW-1003">Cell membrane</keyword>
<comment type="function">
    <text evidence="1 11">Catalyzes the conversion of dihydroorotate to orotate with quinone as electron acceptor.</text>
</comment>
<dbReference type="NCBIfam" id="NF003644">
    <property type="entry name" value="PRK05286.1-1"/>
    <property type="match status" value="1"/>
</dbReference>
<evidence type="ECO:0000256" key="8">
    <source>
        <dbReference type="ARBA" id="ARBA00023002"/>
    </source>
</evidence>
<feature type="binding site" evidence="11">
    <location>
        <position position="65"/>
    </location>
    <ligand>
        <name>substrate</name>
    </ligand>
</feature>
<reference evidence="13 14" key="1">
    <citation type="submission" date="2024-02" db="EMBL/GenBank/DDBJ databases">
        <title>A novel Wenzhouxiangellaceae bacterium, isolated from coastal sediments.</title>
        <authorList>
            <person name="Du Z.-J."/>
            <person name="Ye Y.-Q."/>
            <person name="Zhang X.-Y."/>
        </authorList>
    </citation>
    <scope>NUCLEOTIDE SEQUENCE [LARGE SCALE GENOMIC DNA]</scope>
    <source>
        <strain evidence="13 14">CH-27</strain>
    </source>
</reference>
<evidence type="ECO:0000256" key="9">
    <source>
        <dbReference type="ARBA" id="ARBA00023136"/>
    </source>
</evidence>
<feature type="binding site" evidence="11">
    <location>
        <position position="176"/>
    </location>
    <ligand>
        <name>substrate</name>
    </ligand>
</feature>
<dbReference type="GO" id="GO:0044205">
    <property type="term" value="P:'de novo' UMP biosynthetic process"/>
    <property type="evidence" value="ECO:0007669"/>
    <property type="project" value="UniProtKB-UniRule"/>
</dbReference>
<dbReference type="PIRSF" id="PIRSF000164">
    <property type="entry name" value="DHO_oxidase"/>
    <property type="match status" value="1"/>
</dbReference>
<dbReference type="PANTHER" id="PTHR48109:SF4">
    <property type="entry name" value="DIHYDROOROTATE DEHYDROGENASE (QUINONE), MITOCHONDRIAL"/>
    <property type="match status" value="1"/>
</dbReference>
<dbReference type="AlphaFoldDB" id="A0AAW9RCY1"/>
<dbReference type="Proteomes" id="UP001359886">
    <property type="component" value="Unassembled WGS sequence"/>
</dbReference>
<comment type="subcellular location">
    <subcellularLocation>
        <location evidence="11">Cell membrane</location>
        <topology evidence="11">Peripheral membrane protein</topology>
    </subcellularLocation>
    <subcellularLocation>
        <location evidence="2">Membrane</location>
    </subcellularLocation>
</comment>
<evidence type="ECO:0000313" key="14">
    <source>
        <dbReference type="Proteomes" id="UP001359886"/>
    </source>
</evidence>
<comment type="similarity">
    <text evidence="4 11">Belongs to the dihydroorotate dehydrogenase family. Type 2 subfamily.</text>
</comment>
<dbReference type="SUPFAM" id="SSF51395">
    <property type="entry name" value="FMN-linked oxidoreductases"/>
    <property type="match status" value="1"/>
</dbReference>
<feature type="binding site" evidence="11">
    <location>
        <position position="171"/>
    </location>
    <ligand>
        <name>FMN</name>
        <dbReference type="ChEBI" id="CHEBI:58210"/>
    </ligand>
</feature>
<feature type="active site" description="Nucleophile" evidence="11">
    <location>
        <position position="174"/>
    </location>
</feature>
<dbReference type="InterPro" id="IPR050074">
    <property type="entry name" value="DHO_dehydrogenase"/>
</dbReference>
<evidence type="ECO:0000256" key="11">
    <source>
        <dbReference type="HAMAP-Rule" id="MF_00225"/>
    </source>
</evidence>
<dbReference type="NCBIfam" id="NF003645">
    <property type="entry name" value="PRK05286.1-2"/>
    <property type="match status" value="1"/>
</dbReference>
<organism evidence="13 14">
    <name type="scientific">Elongatibacter sediminis</name>
    <dbReference type="NCBI Taxonomy" id="3119006"/>
    <lineage>
        <taxon>Bacteria</taxon>
        <taxon>Pseudomonadati</taxon>
        <taxon>Pseudomonadota</taxon>
        <taxon>Gammaproteobacteria</taxon>
        <taxon>Chromatiales</taxon>
        <taxon>Wenzhouxiangellaceae</taxon>
        <taxon>Elongatibacter</taxon>
    </lineage>
</organism>
<dbReference type="EMBL" id="JAZHOG010000002">
    <property type="protein sequence ID" value="MEJ8566638.1"/>
    <property type="molecule type" value="Genomic_DNA"/>
</dbReference>
<evidence type="ECO:0000256" key="3">
    <source>
        <dbReference type="ARBA" id="ARBA00005161"/>
    </source>
</evidence>
<feature type="binding site" evidence="11">
    <location>
        <position position="244"/>
    </location>
    <ligand>
        <name>FMN</name>
        <dbReference type="ChEBI" id="CHEBI:58210"/>
    </ligand>
</feature>
<evidence type="ECO:0000259" key="12">
    <source>
        <dbReference type="Pfam" id="PF01180"/>
    </source>
</evidence>
<accession>A0AAW9RCY1</accession>
<dbReference type="Pfam" id="PF01180">
    <property type="entry name" value="DHO_dh"/>
    <property type="match status" value="1"/>
</dbReference>
<feature type="binding site" evidence="11">
    <location>
        <position position="138"/>
    </location>
    <ligand>
        <name>FMN</name>
        <dbReference type="ChEBI" id="CHEBI:58210"/>
    </ligand>
</feature>
<dbReference type="CDD" id="cd04738">
    <property type="entry name" value="DHOD_2_like"/>
    <property type="match status" value="1"/>
</dbReference>
<name>A0AAW9RCY1_9GAMM</name>
<keyword evidence="14" id="KW-1185">Reference proteome</keyword>
<dbReference type="NCBIfam" id="NF003652">
    <property type="entry name" value="PRK05286.2-5"/>
    <property type="match status" value="1"/>
</dbReference>